<gene>
    <name evidence="1" type="ORF">SCOCK_280043</name>
</gene>
<organism evidence="1 2">
    <name type="scientific">Actinacidiphila cocklensis</name>
    <dbReference type="NCBI Taxonomy" id="887465"/>
    <lineage>
        <taxon>Bacteria</taxon>
        <taxon>Bacillati</taxon>
        <taxon>Actinomycetota</taxon>
        <taxon>Actinomycetes</taxon>
        <taxon>Kitasatosporales</taxon>
        <taxon>Streptomycetaceae</taxon>
        <taxon>Actinacidiphila</taxon>
    </lineage>
</organism>
<proteinExistence type="predicted"/>
<keyword evidence="2" id="KW-1185">Reference proteome</keyword>
<evidence type="ECO:0000313" key="1">
    <source>
        <dbReference type="EMBL" id="CAG6394590.1"/>
    </source>
</evidence>
<dbReference type="Proteomes" id="UP001152519">
    <property type="component" value="Unassembled WGS sequence"/>
</dbReference>
<dbReference type="EMBL" id="CAJSLV010000057">
    <property type="protein sequence ID" value="CAG6394590.1"/>
    <property type="molecule type" value="Genomic_DNA"/>
</dbReference>
<dbReference type="AlphaFoldDB" id="A0A9W4GTE8"/>
<protein>
    <submittedName>
        <fullName evidence="1">Uncharacterized protein</fullName>
    </submittedName>
</protein>
<reference evidence="1" key="1">
    <citation type="submission" date="2021-05" db="EMBL/GenBank/DDBJ databases">
        <authorList>
            <person name="Arsene-Ploetze F."/>
        </authorList>
    </citation>
    <scope>NUCLEOTIDE SEQUENCE</scope>
    <source>
        <strain evidence="1">DSM 42138</strain>
    </source>
</reference>
<dbReference type="RefSeq" id="WP_251491197.1">
    <property type="nucleotide sequence ID" value="NZ_CAJSLV010000057.1"/>
</dbReference>
<accession>A0A9W4GTE8</accession>
<sequence length="156" mass="16340">MNSAKRMVFFDLDHSALSLDAQELLHTAIDHHRSQGDFLVAISRLTQPIPLGMDLAISHYAADDERPACICPGAAKTLAVVEAILGTGADPSQCFVYSEPCSGGRLLTIVGNPRVLPCCPTGVEQARRRGWRCIRAITDGAAGGALGGGGGLAELT</sequence>
<name>A0A9W4GTE8_9ACTN</name>
<comment type="caution">
    <text evidence="1">The sequence shown here is derived from an EMBL/GenBank/DDBJ whole genome shotgun (WGS) entry which is preliminary data.</text>
</comment>
<evidence type="ECO:0000313" key="2">
    <source>
        <dbReference type="Proteomes" id="UP001152519"/>
    </source>
</evidence>